<dbReference type="Pfam" id="PF12224">
    <property type="entry name" value="Amidoligase_2"/>
    <property type="match status" value="1"/>
</dbReference>
<dbReference type="AlphaFoldDB" id="A0A6I0ZBL4"/>
<dbReference type="PANTHER" id="PTHR36847:SF1">
    <property type="entry name" value="AMIDOLIGASE ENZYME"/>
    <property type="match status" value="1"/>
</dbReference>
<dbReference type="GO" id="GO:0016874">
    <property type="term" value="F:ligase activity"/>
    <property type="evidence" value="ECO:0007669"/>
    <property type="project" value="UniProtKB-KW"/>
</dbReference>
<reference evidence="1 2" key="1">
    <citation type="journal article" date="2019" name="Nat. Med.">
        <title>A library of human gut bacterial isolates paired with longitudinal multiomics data enables mechanistic microbiome research.</title>
        <authorList>
            <person name="Poyet M."/>
            <person name="Groussin M."/>
            <person name="Gibbons S.M."/>
            <person name="Avila-Pacheco J."/>
            <person name="Jiang X."/>
            <person name="Kearney S.M."/>
            <person name="Perrotta A.R."/>
            <person name="Berdy B."/>
            <person name="Zhao S."/>
            <person name="Lieberman T.D."/>
            <person name="Swanson P.K."/>
            <person name="Smith M."/>
            <person name="Roesemann S."/>
            <person name="Alexander J.E."/>
            <person name="Rich S.A."/>
            <person name="Livny J."/>
            <person name="Vlamakis H."/>
            <person name="Clish C."/>
            <person name="Bullock K."/>
            <person name="Deik A."/>
            <person name="Scott J."/>
            <person name="Pierce K.A."/>
            <person name="Xavier R.J."/>
            <person name="Alm E.J."/>
        </authorList>
    </citation>
    <scope>NUCLEOTIDE SEQUENCE [LARGE SCALE GENOMIC DNA]</scope>
    <source>
        <strain evidence="1 2">BIOML-A140</strain>
    </source>
</reference>
<proteinExistence type="predicted"/>
<comment type="caution">
    <text evidence="1">The sequence shown here is derived from an EMBL/GenBank/DDBJ whole genome shotgun (WGS) entry which is preliminary data.</text>
</comment>
<dbReference type="Proteomes" id="UP000468344">
    <property type="component" value="Unassembled WGS sequence"/>
</dbReference>
<evidence type="ECO:0000313" key="2">
    <source>
        <dbReference type="Proteomes" id="UP000468344"/>
    </source>
</evidence>
<dbReference type="InterPro" id="IPR022025">
    <property type="entry name" value="Amidoligase_2"/>
</dbReference>
<dbReference type="PANTHER" id="PTHR36847">
    <property type="entry name" value="AMIDOLIGASE ENZYME"/>
    <property type="match status" value="1"/>
</dbReference>
<sequence length="320" mass="36703">MNEQIRTILAEDGTKTSKIRKLLLLGLTHREIANLVTRGNRGFVWNVYKRMRDEGLIVSAGTPTATTTPELDYSFRRKFGVEIEAYNCTCQRLVRELTEAGIEVASERYNHDLRPHWKLVTDSSLNGNDTFELVSPILEGEDGLEKLERVCWVLDSCNVKINGSCGLHVHMNAEDFNITTWRNLLLSYKHAEAEIDKFMPASRRGGSNTYCGSLIQFPDERIRSARNIRELQGLFPSRYMKVNLQAYSRHRTVEFRQHSGTISFTKIENWVCFLDRMITFASVGSLPAGIRLEDFPFLGEKQKLYSLIPQHFDLTLFISS</sequence>
<protein>
    <submittedName>
        <fullName evidence="1">Amidoligase enzyme</fullName>
    </submittedName>
</protein>
<evidence type="ECO:0000313" key="1">
    <source>
        <dbReference type="EMBL" id="KAB6469295.1"/>
    </source>
</evidence>
<name>A0A6I0ZBL4_PHOVU</name>
<accession>A0A6I0ZBL4</accession>
<organism evidence="1 2">
    <name type="scientific">Phocaeicola vulgatus</name>
    <name type="common">Bacteroides vulgatus</name>
    <dbReference type="NCBI Taxonomy" id="821"/>
    <lineage>
        <taxon>Bacteria</taxon>
        <taxon>Pseudomonadati</taxon>
        <taxon>Bacteroidota</taxon>
        <taxon>Bacteroidia</taxon>
        <taxon>Bacteroidales</taxon>
        <taxon>Bacteroidaceae</taxon>
        <taxon>Phocaeicola</taxon>
    </lineage>
</organism>
<keyword evidence="1" id="KW-0436">Ligase</keyword>
<gene>
    <name evidence="1" type="ORF">GAZ06_24170</name>
</gene>
<dbReference type="EMBL" id="WDBY01000108">
    <property type="protein sequence ID" value="KAB6469295.1"/>
    <property type="molecule type" value="Genomic_DNA"/>
</dbReference>